<protein>
    <submittedName>
        <fullName evidence="1">Uncharacterized protein</fullName>
    </submittedName>
</protein>
<reference evidence="2" key="1">
    <citation type="journal article" date="2019" name="Int. J. Syst. Evol. Microbiol.">
        <title>The Global Catalogue of Microorganisms (GCM) 10K type strain sequencing project: providing services to taxonomists for standard genome sequencing and annotation.</title>
        <authorList>
            <consortium name="The Broad Institute Genomics Platform"/>
            <consortium name="The Broad Institute Genome Sequencing Center for Infectious Disease"/>
            <person name="Wu L."/>
            <person name="Ma J."/>
        </authorList>
    </citation>
    <scope>NUCLEOTIDE SEQUENCE [LARGE SCALE GENOMIC DNA]</scope>
    <source>
        <strain evidence="2">CGMCC 1.15959</strain>
    </source>
</reference>
<gene>
    <name evidence="1" type="ORF">GCM10011515_09660</name>
</gene>
<dbReference type="Proteomes" id="UP000619041">
    <property type="component" value="Unassembled WGS sequence"/>
</dbReference>
<sequence>MLREVVRGSRRLSLTGVLGGKVADEFEGLELLSNGMTYDLVGASPGRSFEVPVPIYRFGLPPDTTIEGSEALCIYPGPHLASGARTVPVVRTMMSVAAMIVAHLPRLQAISWPAARTVIGVDFFVSIMTAWTAGGAFPALGLTAFAADADGSLRSEGLAFFTGQELRIEPALAKDKAAATRLGIRLVNQLVGRGRLESAEAILGPAGERLTLEPVERDRVIGVRRR</sequence>
<proteinExistence type="predicted"/>
<keyword evidence="2" id="KW-1185">Reference proteome</keyword>
<dbReference type="EMBL" id="BMKL01000001">
    <property type="protein sequence ID" value="GGD92048.1"/>
    <property type="molecule type" value="Genomic_DNA"/>
</dbReference>
<accession>A0ABQ1S744</accession>
<comment type="caution">
    <text evidence="1">The sequence shown here is derived from an EMBL/GenBank/DDBJ whole genome shotgun (WGS) entry which is preliminary data.</text>
</comment>
<evidence type="ECO:0000313" key="2">
    <source>
        <dbReference type="Proteomes" id="UP000619041"/>
    </source>
</evidence>
<name>A0ABQ1S744_9SPHN</name>
<organism evidence="1 2">
    <name type="scientific">Tsuneonella deserti</name>
    <dbReference type="NCBI Taxonomy" id="2035528"/>
    <lineage>
        <taxon>Bacteria</taxon>
        <taxon>Pseudomonadati</taxon>
        <taxon>Pseudomonadota</taxon>
        <taxon>Alphaproteobacteria</taxon>
        <taxon>Sphingomonadales</taxon>
        <taxon>Erythrobacteraceae</taxon>
        <taxon>Tsuneonella</taxon>
    </lineage>
</organism>
<evidence type="ECO:0000313" key="1">
    <source>
        <dbReference type="EMBL" id="GGD92048.1"/>
    </source>
</evidence>
<dbReference type="RefSeq" id="WP_188644096.1">
    <property type="nucleotide sequence ID" value="NZ_BMKL01000001.1"/>
</dbReference>